<reference evidence="7" key="1">
    <citation type="submission" date="2020-07" db="EMBL/GenBank/DDBJ databases">
        <authorList>
            <person name="Pettersson B.M.F."/>
            <person name="Behra P.R.K."/>
            <person name="Ramesh M."/>
            <person name="Das S."/>
            <person name="Dasgupta S."/>
            <person name="Kirsebom L.A."/>
        </authorList>
    </citation>
    <scope>NUCLEOTIDE SEQUENCE</scope>
    <source>
        <strain evidence="7">DSM 44838</strain>
    </source>
</reference>
<dbReference type="InterPro" id="IPR018976">
    <property type="entry name" value="Imelysin-like"/>
</dbReference>
<sequence>MVNHRRVTRSAWLRGRWAAPAVVAATALALSACGSSGDTATSTPGTGGAKTANGVPTVDVTLADDSGKDACSVDTTTVPAGPVTFTVTNSSAPGVTEMELLKDQRIVGEKENLAPGLDPVSFTVTLDGGKYQIYCPGAASEYQDLSVTGQSAAAPTGTVPTILGQGTKDYSAYVVDQVNQLNTGVKALDVAVQAGNLADAKTAYAKARPFYERAESSVEGFVLPGFAVDDNAGNLDYLIDMRESTPVDAKVGWKGFHAIERDLWQGGAITPATKALSSELVGNVGHLVTVVAPLQYKPEDLANGAADLIEEVQNTKITGEEEAFSHIDLVDFAGNVEGAQQAYASLRPGLQKIDPALTTTLDQQFQTVLTTLDGYRDGTAPGGYRVWTAALRGTDAPKLTAVIQPLHDSLATVAQKVVSAS</sequence>
<keyword evidence="8" id="KW-1185">Reference proteome</keyword>
<dbReference type="PROSITE" id="PS51257">
    <property type="entry name" value="PROKAR_LIPOPROTEIN"/>
    <property type="match status" value="1"/>
</dbReference>
<dbReference type="InterPro" id="IPR050894">
    <property type="entry name" value="EfeM/EfeO_iron_uptake"/>
</dbReference>
<dbReference type="CDD" id="cd14656">
    <property type="entry name" value="Imelysin-like_EfeO"/>
    <property type="match status" value="1"/>
</dbReference>
<feature type="signal peptide" evidence="5">
    <location>
        <begin position="1"/>
        <end position="24"/>
    </location>
</feature>
<evidence type="ECO:0000256" key="2">
    <source>
        <dbReference type="ARBA" id="ARBA00005989"/>
    </source>
</evidence>
<evidence type="ECO:0000259" key="6">
    <source>
        <dbReference type="Pfam" id="PF09375"/>
    </source>
</evidence>
<evidence type="ECO:0000313" key="8">
    <source>
        <dbReference type="Proteomes" id="UP001141629"/>
    </source>
</evidence>
<dbReference type="RefSeq" id="WP_276069727.1">
    <property type="nucleotide sequence ID" value="NZ_JACKVK010000005.1"/>
</dbReference>
<dbReference type="NCBIfam" id="NF041757">
    <property type="entry name" value="EfeO"/>
    <property type="match status" value="1"/>
</dbReference>
<dbReference type="PANTHER" id="PTHR39192">
    <property type="entry name" value="IRON UPTAKE SYSTEM COMPONENT EFEO"/>
    <property type="match status" value="1"/>
</dbReference>
<feature type="region of interest" description="Disordered" evidence="4">
    <location>
        <begin position="34"/>
        <end position="53"/>
    </location>
</feature>
<reference evidence="7" key="2">
    <citation type="journal article" date="2022" name="BMC Genomics">
        <title>Comparative genome analysis of mycobacteria focusing on tRNA and non-coding RNA.</title>
        <authorList>
            <person name="Behra P.R.K."/>
            <person name="Pettersson B.M.F."/>
            <person name="Ramesh M."/>
            <person name="Das S."/>
            <person name="Dasgupta S."/>
            <person name="Kirsebom L.A."/>
        </authorList>
    </citation>
    <scope>NUCLEOTIDE SEQUENCE</scope>
    <source>
        <strain evidence="7">DSM 44838</strain>
    </source>
</reference>
<dbReference type="Proteomes" id="UP001141629">
    <property type="component" value="Unassembled WGS sequence"/>
</dbReference>
<accession>A0A9X3C2Q5</accession>
<dbReference type="EMBL" id="JACKVK010000005">
    <property type="protein sequence ID" value="MCV7420727.1"/>
    <property type="molecule type" value="Genomic_DNA"/>
</dbReference>
<gene>
    <name evidence="7" type="ORF">H7K45_09280</name>
</gene>
<keyword evidence="3 5" id="KW-0732">Signal</keyword>
<evidence type="ECO:0000256" key="3">
    <source>
        <dbReference type="ARBA" id="ARBA00022729"/>
    </source>
</evidence>
<dbReference type="GO" id="GO:0030313">
    <property type="term" value="C:cell envelope"/>
    <property type="evidence" value="ECO:0007669"/>
    <property type="project" value="UniProtKB-SubCell"/>
</dbReference>
<evidence type="ECO:0000256" key="4">
    <source>
        <dbReference type="SAM" id="MobiDB-lite"/>
    </source>
</evidence>
<dbReference type="Pfam" id="PF09375">
    <property type="entry name" value="Peptidase_M75"/>
    <property type="match status" value="1"/>
</dbReference>
<organism evidence="7 8">
    <name type="scientific">Mycobacterium yunnanensis</name>
    <dbReference type="NCBI Taxonomy" id="368477"/>
    <lineage>
        <taxon>Bacteria</taxon>
        <taxon>Bacillati</taxon>
        <taxon>Actinomycetota</taxon>
        <taxon>Actinomycetes</taxon>
        <taxon>Mycobacteriales</taxon>
        <taxon>Mycobacteriaceae</taxon>
        <taxon>Mycobacterium</taxon>
    </lineage>
</organism>
<feature type="domain" description="Imelysin-like" evidence="6">
    <location>
        <begin position="168"/>
        <end position="392"/>
    </location>
</feature>
<protein>
    <submittedName>
        <fullName evidence="7">EfeM/EfeO family lipoprotein</fullName>
    </submittedName>
</protein>
<comment type="subcellular location">
    <subcellularLocation>
        <location evidence="1">Cell envelope</location>
    </subcellularLocation>
</comment>
<comment type="similarity">
    <text evidence="2">Belongs to the EfeM/EfeO family.</text>
</comment>
<evidence type="ECO:0000313" key="7">
    <source>
        <dbReference type="EMBL" id="MCV7420727.1"/>
    </source>
</evidence>
<comment type="caution">
    <text evidence="7">The sequence shown here is derived from an EMBL/GenBank/DDBJ whole genome shotgun (WGS) entry which is preliminary data.</text>
</comment>
<dbReference type="PANTHER" id="PTHR39192:SF1">
    <property type="entry name" value="IRON UPTAKE SYSTEM COMPONENT EFEO"/>
    <property type="match status" value="1"/>
</dbReference>
<evidence type="ECO:0000256" key="1">
    <source>
        <dbReference type="ARBA" id="ARBA00004196"/>
    </source>
</evidence>
<dbReference type="InterPro" id="IPR053377">
    <property type="entry name" value="Iron_uptake_EfeM/EfeO"/>
</dbReference>
<name>A0A9X3C2Q5_9MYCO</name>
<dbReference type="InterPro" id="IPR034981">
    <property type="entry name" value="Imelysin-like_EfeO/Algp7"/>
</dbReference>
<feature type="chain" id="PRO_5040740539" evidence="5">
    <location>
        <begin position="25"/>
        <end position="421"/>
    </location>
</feature>
<evidence type="ECO:0000256" key="5">
    <source>
        <dbReference type="SAM" id="SignalP"/>
    </source>
</evidence>
<dbReference type="Gene3D" id="1.20.1420.20">
    <property type="entry name" value="M75 peptidase, HXXE motif"/>
    <property type="match status" value="1"/>
</dbReference>
<feature type="compositionally biased region" description="Polar residues" evidence="4">
    <location>
        <begin position="34"/>
        <end position="44"/>
    </location>
</feature>
<keyword evidence="7" id="KW-0449">Lipoprotein</keyword>
<dbReference type="InterPro" id="IPR038352">
    <property type="entry name" value="Imelysin_sf"/>
</dbReference>
<dbReference type="AlphaFoldDB" id="A0A9X3C2Q5"/>
<proteinExistence type="inferred from homology"/>